<dbReference type="EMBL" id="VSRR010000965">
    <property type="protein sequence ID" value="MPC21328.1"/>
    <property type="molecule type" value="Genomic_DNA"/>
</dbReference>
<keyword evidence="2" id="KW-1185">Reference proteome</keyword>
<evidence type="ECO:0000313" key="1">
    <source>
        <dbReference type="EMBL" id="MPC21328.1"/>
    </source>
</evidence>
<gene>
    <name evidence="1" type="ORF">E2C01_014311</name>
</gene>
<sequence length="220" mass="23975">MSAFPESRALTPSAPNIAYLYLVSCSKSTMTAESSCFNLPLLRIIELVHPSSIPLTPLHSAWLRWQSDYTSPCTCKPIVRDKCCVSLNTPRHMGKRVQQPATTTSKHVKVFLPLHSPQAAAAAAAPSLCHADPTICRGKYCIREKEEGGDTSTIAEGQSSKLLQLTFSRSTGQKARSIVDYKAKVLKLSRKVHSSLLLKGSFFTALVSATKKTINALKNS</sequence>
<organism evidence="1 2">
    <name type="scientific">Portunus trituberculatus</name>
    <name type="common">Swimming crab</name>
    <name type="synonym">Neptunus trituberculatus</name>
    <dbReference type="NCBI Taxonomy" id="210409"/>
    <lineage>
        <taxon>Eukaryota</taxon>
        <taxon>Metazoa</taxon>
        <taxon>Ecdysozoa</taxon>
        <taxon>Arthropoda</taxon>
        <taxon>Crustacea</taxon>
        <taxon>Multicrustacea</taxon>
        <taxon>Malacostraca</taxon>
        <taxon>Eumalacostraca</taxon>
        <taxon>Eucarida</taxon>
        <taxon>Decapoda</taxon>
        <taxon>Pleocyemata</taxon>
        <taxon>Brachyura</taxon>
        <taxon>Eubrachyura</taxon>
        <taxon>Portunoidea</taxon>
        <taxon>Portunidae</taxon>
        <taxon>Portuninae</taxon>
        <taxon>Portunus</taxon>
    </lineage>
</organism>
<dbReference type="Proteomes" id="UP000324222">
    <property type="component" value="Unassembled WGS sequence"/>
</dbReference>
<evidence type="ECO:0000313" key="2">
    <source>
        <dbReference type="Proteomes" id="UP000324222"/>
    </source>
</evidence>
<reference evidence="1" key="1">
    <citation type="submission" date="2019-05" db="EMBL/GenBank/DDBJ databases">
        <title>Another draft genome of Portunus trituberculatus and its Hox gene families provides insights of decapod evolution.</title>
        <authorList>
            <person name="Jeong J.-H."/>
            <person name="Song I."/>
            <person name="Kim S."/>
            <person name="Choi T."/>
            <person name="Kim D."/>
            <person name="Ryu S."/>
            <person name="Kim W."/>
        </authorList>
    </citation>
    <scope>NUCLEOTIDE SEQUENCE [LARGE SCALE GENOMIC DNA]</scope>
    <source>
        <tissue evidence="1">Muscle</tissue>
    </source>
</reference>
<proteinExistence type="predicted"/>
<dbReference type="AlphaFoldDB" id="A0A5B7DIV1"/>
<name>A0A5B7DIV1_PORTR</name>
<comment type="caution">
    <text evidence="1">The sequence shown here is derived from an EMBL/GenBank/DDBJ whole genome shotgun (WGS) entry which is preliminary data.</text>
</comment>
<protein>
    <submittedName>
        <fullName evidence="1">Uncharacterized protein</fullName>
    </submittedName>
</protein>
<accession>A0A5B7DIV1</accession>